<protein>
    <submittedName>
        <fullName evidence="1">Uncharacterized protein</fullName>
    </submittedName>
</protein>
<dbReference type="EMBL" id="PEDF01000080">
    <property type="protein sequence ID" value="RFZ41368.1"/>
    <property type="molecule type" value="Genomic_DNA"/>
</dbReference>
<evidence type="ECO:0000313" key="1">
    <source>
        <dbReference type="EMBL" id="RFZ41368.1"/>
    </source>
</evidence>
<dbReference type="InterPro" id="IPR045677">
    <property type="entry name" value="DUF6197"/>
</dbReference>
<gene>
    <name evidence="1" type="ORF">DAVIS_02637</name>
</gene>
<dbReference type="AlphaFoldDB" id="A0A3E2MW61"/>
<accession>A0A3E2MW61</accession>
<dbReference type="Proteomes" id="UP000257451">
    <property type="component" value="Unassembled WGS sequence"/>
</dbReference>
<dbReference type="Pfam" id="PF19698">
    <property type="entry name" value="DUF6197"/>
    <property type="match status" value="1"/>
</dbReference>
<dbReference type="RefSeq" id="WP_117432313.1">
    <property type="nucleotide sequence ID" value="NZ_PEDF01000080.1"/>
</dbReference>
<sequence>MNSPTQAPDTTTEGILLSTLGLIRRDGWRHNTWGRLVPPWCIRRAINHVVDRAHEFPHERDAANQAARQAVSAALGQPLGLIGFWEGQPGRTQADVEDMLEKAIAGAAA</sequence>
<organism evidence="1 2">
    <name type="scientific">Mycobacterium marinum</name>
    <dbReference type="NCBI Taxonomy" id="1781"/>
    <lineage>
        <taxon>Bacteria</taxon>
        <taxon>Bacillati</taxon>
        <taxon>Actinomycetota</taxon>
        <taxon>Actinomycetes</taxon>
        <taxon>Mycobacteriales</taxon>
        <taxon>Mycobacteriaceae</taxon>
        <taxon>Mycobacterium</taxon>
        <taxon>Mycobacterium ulcerans group</taxon>
    </lineage>
</organism>
<evidence type="ECO:0000313" key="2">
    <source>
        <dbReference type="Proteomes" id="UP000257451"/>
    </source>
</evidence>
<proteinExistence type="predicted"/>
<comment type="caution">
    <text evidence="1">The sequence shown here is derived from an EMBL/GenBank/DDBJ whole genome shotgun (WGS) entry which is preliminary data.</text>
</comment>
<reference evidence="1 2" key="1">
    <citation type="journal article" date="2018" name="Sci. Rep.">
        <title>Extensive genomic diversity among Mycobacterium marinum strains revealed by whole genome sequencing.</title>
        <authorList>
            <person name="Das S."/>
            <person name="Pettersson B.M."/>
            <person name="Behra P.R."/>
            <person name="Mallick A."/>
            <person name="Cheramie M."/>
            <person name="Ramesh M."/>
            <person name="Shirreff L."/>
            <person name="DuCote T."/>
            <person name="Dasgupta S."/>
            <person name="Ennis D.G."/>
            <person name="Kirsebom L.A."/>
        </authorList>
    </citation>
    <scope>NUCLEOTIDE SEQUENCE [LARGE SCALE GENOMIC DNA]</scope>
    <source>
        <strain evidence="1 2">Davis1</strain>
    </source>
</reference>
<name>A0A3E2MW61_MYCMR</name>